<sequence length="167" mass="19173">MNILWAPWRTNYVENIDRISNCFLCDAVNQPKEKWREYLVLYVGKRAFVIFNKYPYNAGHLMVSPISHTGDFTSLDDETLLEINKLTKACIKALQVCIKPHGFNLGYNLGRSAGAGLEDHIHLHIVPRWNGDTNFMPVLSETKVISQDLYELYDRLKPILDGFIDAT</sequence>
<evidence type="ECO:0000256" key="4">
    <source>
        <dbReference type="PROSITE-ProRule" id="PRU00464"/>
    </source>
</evidence>
<dbReference type="PROSITE" id="PS51084">
    <property type="entry name" value="HIT_2"/>
    <property type="match status" value="1"/>
</dbReference>
<evidence type="ECO:0000256" key="1">
    <source>
        <dbReference type="ARBA" id="ARBA00022741"/>
    </source>
</evidence>
<dbReference type="Proteomes" id="UP000218627">
    <property type="component" value="Unassembled WGS sequence"/>
</dbReference>
<organism evidence="6 7">
    <name type="scientific">Hydrogenobacter hydrogenophilus</name>
    <dbReference type="NCBI Taxonomy" id="35835"/>
    <lineage>
        <taxon>Bacteria</taxon>
        <taxon>Pseudomonadati</taxon>
        <taxon>Aquificota</taxon>
        <taxon>Aquificia</taxon>
        <taxon>Aquificales</taxon>
        <taxon>Aquificaceae</taxon>
        <taxon>Hydrogenobacter</taxon>
    </lineage>
</organism>
<evidence type="ECO:0000256" key="2">
    <source>
        <dbReference type="PIRSR" id="PIRSR639383-1"/>
    </source>
</evidence>
<reference evidence="7" key="1">
    <citation type="submission" date="2017-09" db="EMBL/GenBank/DDBJ databases">
        <authorList>
            <person name="Varghese N."/>
            <person name="Submissions S."/>
        </authorList>
    </citation>
    <scope>NUCLEOTIDE SEQUENCE [LARGE SCALE GENOMIC DNA]</scope>
    <source>
        <strain evidence="7">DSM 2913</strain>
    </source>
</reference>
<dbReference type="Pfam" id="PF01230">
    <property type="entry name" value="HIT"/>
    <property type="match status" value="1"/>
</dbReference>
<dbReference type="SUPFAM" id="SSF54197">
    <property type="entry name" value="HIT-like"/>
    <property type="match status" value="1"/>
</dbReference>
<feature type="binding site" evidence="3">
    <location>
        <position position="52"/>
    </location>
    <ligand>
        <name>substrate</name>
    </ligand>
</feature>
<dbReference type="EMBL" id="OBEN01000001">
    <property type="protein sequence ID" value="SNZ11155.1"/>
    <property type="molecule type" value="Genomic_DNA"/>
</dbReference>
<evidence type="ECO:0000256" key="3">
    <source>
        <dbReference type="PIRSR" id="PIRSR639383-2"/>
    </source>
</evidence>
<protein>
    <submittedName>
        <fullName evidence="6">ATP adenylyltransferase</fullName>
    </submittedName>
</protein>
<dbReference type="RefSeq" id="WP_096600098.1">
    <property type="nucleotide sequence ID" value="NZ_OBEN01000001.1"/>
</dbReference>
<keyword evidence="7" id="KW-1185">Reference proteome</keyword>
<dbReference type="PANTHER" id="PTHR42997:SF1">
    <property type="entry name" value="AP-4-A PHOSPHORYLASE"/>
    <property type="match status" value="1"/>
</dbReference>
<feature type="active site" description="Tele-AMP-histidine intermediate" evidence="2">
    <location>
        <position position="122"/>
    </location>
</feature>
<dbReference type="GO" id="GO:0016779">
    <property type="term" value="F:nucleotidyltransferase activity"/>
    <property type="evidence" value="ECO:0007669"/>
    <property type="project" value="UniProtKB-KW"/>
</dbReference>
<keyword evidence="6" id="KW-0808">Transferase</keyword>
<evidence type="ECO:0000259" key="5">
    <source>
        <dbReference type="PROSITE" id="PS51084"/>
    </source>
</evidence>
<keyword evidence="6" id="KW-0548">Nucleotidyltransferase</keyword>
<dbReference type="OrthoDB" id="9784774at2"/>
<evidence type="ECO:0000313" key="6">
    <source>
        <dbReference type="EMBL" id="SNZ11155.1"/>
    </source>
</evidence>
<feature type="binding site" evidence="3">
    <location>
        <position position="124"/>
    </location>
    <ligand>
        <name>substrate</name>
    </ligand>
</feature>
<dbReference type="InterPro" id="IPR011146">
    <property type="entry name" value="HIT-like"/>
</dbReference>
<proteinExistence type="predicted"/>
<dbReference type="AlphaFoldDB" id="A0A285NNW3"/>
<feature type="domain" description="HIT" evidence="5">
    <location>
        <begin position="23"/>
        <end position="135"/>
    </location>
</feature>
<dbReference type="Gene3D" id="3.30.428.10">
    <property type="entry name" value="HIT-like"/>
    <property type="match status" value="1"/>
</dbReference>
<dbReference type="PANTHER" id="PTHR42997">
    <property type="entry name" value="HIT FAMILY HYDROLASE"/>
    <property type="match status" value="1"/>
</dbReference>
<feature type="short sequence motif" description="Histidine triad motif" evidence="4">
    <location>
        <begin position="120"/>
        <end position="124"/>
    </location>
</feature>
<name>A0A285NNW3_9AQUI</name>
<keyword evidence="1" id="KW-0547">Nucleotide-binding</keyword>
<gene>
    <name evidence="6" type="ORF">SAMN06265353_0155</name>
</gene>
<dbReference type="InterPro" id="IPR052908">
    <property type="entry name" value="AP-4-A_phosphorylase"/>
</dbReference>
<dbReference type="CDD" id="cd01275">
    <property type="entry name" value="FHIT"/>
    <property type="match status" value="1"/>
</dbReference>
<dbReference type="GO" id="GO:0000166">
    <property type="term" value="F:nucleotide binding"/>
    <property type="evidence" value="ECO:0007669"/>
    <property type="project" value="UniProtKB-KW"/>
</dbReference>
<dbReference type="InterPro" id="IPR039383">
    <property type="entry name" value="FHIT"/>
</dbReference>
<evidence type="ECO:0000313" key="7">
    <source>
        <dbReference type="Proteomes" id="UP000218627"/>
    </source>
</evidence>
<dbReference type="InterPro" id="IPR036265">
    <property type="entry name" value="HIT-like_sf"/>
</dbReference>
<accession>A0A285NNW3</accession>